<accession>A0A495EB76</accession>
<organism evidence="1 2">
    <name type="scientific">Maribacter vaceletii</name>
    <dbReference type="NCBI Taxonomy" id="1206816"/>
    <lineage>
        <taxon>Bacteria</taxon>
        <taxon>Pseudomonadati</taxon>
        <taxon>Bacteroidota</taxon>
        <taxon>Flavobacteriia</taxon>
        <taxon>Flavobacteriales</taxon>
        <taxon>Flavobacteriaceae</taxon>
        <taxon>Maribacter</taxon>
    </lineage>
</organism>
<proteinExistence type="predicted"/>
<dbReference type="InterPro" id="IPR003489">
    <property type="entry name" value="RHF/RaiA"/>
</dbReference>
<protein>
    <submittedName>
        <fullName evidence="1">Putative sigma-54 modulation protein</fullName>
    </submittedName>
</protein>
<evidence type="ECO:0000313" key="2">
    <source>
        <dbReference type="Proteomes" id="UP000269412"/>
    </source>
</evidence>
<dbReference type="SUPFAM" id="SSF69754">
    <property type="entry name" value="Ribosome binding protein Y (YfiA homologue)"/>
    <property type="match status" value="1"/>
</dbReference>
<dbReference type="Gene3D" id="3.30.160.100">
    <property type="entry name" value="Ribosome hibernation promotion factor-like"/>
    <property type="match status" value="1"/>
</dbReference>
<dbReference type="Proteomes" id="UP000269412">
    <property type="component" value="Unassembled WGS sequence"/>
</dbReference>
<sequence length="100" mass="11405">MNINFEYDDVKASNRLEIMAAEKLQKLISKFDFIVNADVYFKTENTSDPNTGFICNIRLNTPGSTLFSVSSNANFETSIANSISDLDRQLQKRKAKMKMR</sequence>
<reference evidence="1 2" key="1">
    <citation type="submission" date="2018-10" db="EMBL/GenBank/DDBJ databases">
        <title>Genomic Encyclopedia of Archaeal and Bacterial Type Strains, Phase II (KMG-II): from individual species to whole genera.</title>
        <authorList>
            <person name="Goeker M."/>
        </authorList>
    </citation>
    <scope>NUCLEOTIDE SEQUENCE [LARGE SCALE GENOMIC DNA]</scope>
    <source>
        <strain evidence="1 2">DSM 25230</strain>
    </source>
</reference>
<dbReference type="EMBL" id="RBIQ01000008">
    <property type="protein sequence ID" value="RKR13147.1"/>
    <property type="molecule type" value="Genomic_DNA"/>
</dbReference>
<dbReference type="AlphaFoldDB" id="A0A495EB76"/>
<keyword evidence="2" id="KW-1185">Reference proteome</keyword>
<name>A0A495EB76_9FLAO</name>
<comment type="caution">
    <text evidence="1">The sequence shown here is derived from an EMBL/GenBank/DDBJ whole genome shotgun (WGS) entry which is preliminary data.</text>
</comment>
<dbReference type="RefSeq" id="WP_121066762.1">
    <property type="nucleotide sequence ID" value="NZ_RBIQ01000008.1"/>
</dbReference>
<dbReference type="InterPro" id="IPR036567">
    <property type="entry name" value="RHF-like"/>
</dbReference>
<evidence type="ECO:0000313" key="1">
    <source>
        <dbReference type="EMBL" id="RKR13147.1"/>
    </source>
</evidence>
<gene>
    <name evidence="1" type="ORF">CLV91_1862</name>
</gene>
<dbReference type="Pfam" id="PF02482">
    <property type="entry name" value="Ribosomal_S30AE"/>
    <property type="match status" value="1"/>
</dbReference>
<dbReference type="NCBIfam" id="TIGR00741">
    <property type="entry name" value="yfiA"/>
    <property type="match status" value="1"/>
</dbReference>
<dbReference type="OrthoDB" id="9808702at2"/>